<gene>
    <name evidence="4" type="ORF">TRFO_25637</name>
</gene>
<dbReference type="CDD" id="cd00180">
    <property type="entry name" value="PKc"/>
    <property type="match status" value="1"/>
</dbReference>
<keyword evidence="1" id="KW-0175">Coiled coil</keyword>
<dbReference type="SUPFAM" id="SSF56112">
    <property type="entry name" value="Protein kinase-like (PK-like)"/>
    <property type="match status" value="1"/>
</dbReference>
<keyword evidence="2" id="KW-0812">Transmembrane</keyword>
<evidence type="ECO:0000313" key="4">
    <source>
        <dbReference type="EMBL" id="OHT06302.1"/>
    </source>
</evidence>
<dbReference type="GO" id="GO:0005524">
    <property type="term" value="F:ATP binding"/>
    <property type="evidence" value="ECO:0007669"/>
    <property type="project" value="InterPro"/>
</dbReference>
<dbReference type="PANTHER" id="PTHR23257">
    <property type="entry name" value="SERINE-THREONINE PROTEIN KINASE"/>
    <property type="match status" value="1"/>
</dbReference>
<dbReference type="EMBL" id="MLAK01000729">
    <property type="protein sequence ID" value="OHT06302.1"/>
    <property type="molecule type" value="Genomic_DNA"/>
</dbReference>
<proteinExistence type="predicted"/>
<reference evidence="4" key="1">
    <citation type="submission" date="2016-10" db="EMBL/GenBank/DDBJ databases">
        <authorList>
            <person name="Benchimol M."/>
            <person name="Almeida L.G."/>
            <person name="Vasconcelos A.T."/>
            <person name="Perreira-Neves A."/>
            <person name="Rosa I.A."/>
            <person name="Tasca T."/>
            <person name="Bogo M.R."/>
            <person name="de Souza W."/>
        </authorList>
    </citation>
    <scope>NUCLEOTIDE SEQUENCE [LARGE SCALE GENOMIC DNA]</scope>
    <source>
        <strain evidence="4">K</strain>
    </source>
</reference>
<dbReference type="Gene3D" id="1.10.510.10">
    <property type="entry name" value="Transferase(Phosphotransferase) domain 1"/>
    <property type="match status" value="1"/>
</dbReference>
<dbReference type="SUPFAM" id="SSF50985">
    <property type="entry name" value="RCC1/BLIP-II"/>
    <property type="match status" value="1"/>
</dbReference>
<dbReference type="GO" id="GO:0004672">
    <property type="term" value="F:protein kinase activity"/>
    <property type="evidence" value="ECO:0007669"/>
    <property type="project" value="InterPro"/>
</dbReference>
<dbReference type="Gene3D" id="2.130.10.30">
    <property type="entry name" value="Regulator of chromosome condensation 1/beta-lactamase-inhibitor protein II"/>
    <property type="match status" value="2"/>
</dbReference>
<dbReference type="SMART" id="SM00220">
    <property type="entry name" value="S_TKc"/>
    <property type="match status" value="1"/>
</dbReference>
<dbReference type="Proteomes" id="UP000179807">
    <property type="component" value="Unassembled WGS sequence"/>
</dbReference>
<dbReference type="Pfam" id="PF00069">
    <property type="entry name" value="Pkinase"/>
    <property type="match status" value="1"/>
</dbReference>
<feature type="coiled-coil region" evidence="1">
    <location>
        <begin position="419"/>
        <end position="446"/>
    </location>
</feature>
<evidence type="ECO:0000256" key="1">
    <source>
        <dbReference type="SAM" id="Coils"/>
    </source>
</evidence>
<sequence>MDAPGPHISGNILILDHSNRHFFLWFSVGQFFSLHFFYFFLIMLVAGKNKNRMLHTDSNMVTENGNDIISPAKKCDLDPTTIKRFAIGASHTVYITNDGEAFGIGDDKDFVFGTRQPRNYNKVVKIEFQGFENQKFVDVVCGMFYTMYELDDGTLIYCSRFCQKRRPAIHRLKEGDPIFLTGSYFRPGVIDSNGHAYLFDPKNPYNDALKIIITDQQFFDMCIGDLNEDEPNFVILCTRNRKVYGNYKLNHNSDKFVEITQFQNVSVKKVVGNYCHAVVLLNSGFSAYIFACNISPSSELFTLFNGGKFHFIQKFVRTKIVHASTNSDSVLFITSQGDIIVSGINNGGCLFTSNITDINKYLSLKRIRYENQFFTYSWSGYSASCLLAGMKPPIHRGYEYFMFHNQGMKIPNDITWNEKKDNHEEIENQEASIEFWQNQLIHAKTQLKMSHEIKVYTQEEIASMSQKNEIFNSSKTKVIEVDDEKVIKFFIYNDINIHDVFQEWFETYRIYFELNHPCLARIDGVYFGDDSCPPCILMEKMNINLFYLVKGETENQFIRLSDTRKFQILLEMIYIFKFLHSKNQLLYRCLKPQNIILTKSYDVKITDLGVNHLDEYKSDIDYIFEIFKGKVPPEIEYVAKDSSKYDEKVDMFLFGSLLNFLFTGKYPNVTKEGTQISNYLTNRKIKNIIEQCLCFDPEERPTFSHILEELSTGIFLLFDDIDDFLINEKKNQIIQSEEIMEM</sequence>
<dbReference type="PROSITE" id="PS50011">
    <property type="entry name" value="PROTEIN_KINASE_DOM"/>
    <property type="match status" value="1"/>
</dbReference>
<evidence type="ECO:0000256" key="2">
    <source>
        <dbReference type="SAM" id="Phobius"/>
    </source>
</evidence>
<dbReference type="AlphaFoldDB" id="A0A1J4K9F4"/>
<name>A0A1J4K9F4_9EUKA</name>
<organism evidence="4 5">
    <name type="scientific">Tritrichomonas foetus</name>
    <dbReference type="NCBI Taxonomy" id="1144522"/>
    <lineage>
        <taxon>Eukaryota</taxon>
        <taxon>Metamonada</taxon>
        <taxon>Parabasalia</taxon>
        <taxon>Tritrichomonadida</taxon>
        <taxon>Tritrichomonadidae</taxon>
        <taxon>Tritrichomonas</taxon>
    </lineage>
</organism>
<feature type="transmembrane region" description="Helical" evidence="2">
    <location>
        <begin position="22"/>
        <end position="46"/>
    </location>
</feature>
<evidence type="ECO:0000313" key="5">
    <source>
        <dbReference type="Proteomes" id="UP000179807"/>
    </source>
</evidence>
<feature type="domain" description="Protein kinase" evidence="3">
    <location>
        <begin position="456"/>
        <end position="716"/>
    </location>
</feature>
<keyword evidence="2" id="KW-0472">Membrane</keyword>
<dbReference type="InterPro" id="IPR011009">
    <property type="entry name" value="Kinase-like_dom_sf"/>
</dbReference>
<dbReference type="OrthoDB" id="61110at2759"/>
<accession>A0A1J4K9F4</accession>
<comment type="caution">
    <text evidence="4">The sequence shown here is derived from an EMBL/GenBank/DDBJ whole genome shotgun (WGS) entry which is preliminary data.</text>
</comment>
<evidence type="ECO:0000259" key="3">
    <source>
        <dbReference type="PROSITE" id="PS50011"/>
    </source>
</evidence>
<keyword evidence="2" id="KW-1133">Transmembrane helix</keyword>
<keyword evidence="5" id="KW-1185">Reference proteome</keyword>
<dbReference type="InterPro" id="IPR000719">
    <property type="entry name" value="Prot_kinase_dom"/>
</dbReference>
<dbReference type="GeneID" id="94839186"/>
<dbReference type="InterPro" id="IPR009091">
    <property type="entry name" value="RCC1/BLIP-II"/>
</dbReference>
<dbReference type="InterPro" id="IPR050167">
    <property type="entry name" value="Ser_Thr_protein_kinase"/>
</dbReference>
<dbReference type="RefSeq" id="XP_068359438.1">
    <property type="nucleotide sequence ID" value="XM_068504482.1"/>
</dbReference>
<dbReference type="VEuPathDB" id="TrichDB:TRFO_25637"/>
<protein>
    <recommendedName>
        <fullName evidence="3">Protein kinase domain-containing protein</fullName>
    </recommendedName>
</protein>